<dbReference type="Proteomes" id="UP001178507">
    <property type="component" value="Unassembled WGS sequence"/>
</dbReference>
<dbReference type="SUPFAM" id="SSF52540">
    <property type="entry name" value="P-loop containing nucleoside triphosphate hydrolases"/>
    <property type="match status" value="1"/>
</dbReference>
<dbReference type="InterPro" id="IPR027417">
    <property type="entry name" value="P-loop_NTPase"/>
</dbReference>
<dbReference type="AlphaFoldDB" id="A0AA36JTG3"/>
<feature type="region of interest" description="Disordered" evidence="1">
    <location>
        <begin position="704"/>
        <end position="737"/>
    </location>
</feature>
<feature type="region of interest" description="Disordered" evidence="1">
    <location>
        <begin position="833"/>
        <end position="860"/>
    </location>
</feature>
<dbReference type="GO" id="GO:0005874">
    <property type="term" value="C:microtubule"/>
    <property type="evidence" value="ECO:0007669"/>
    <property type="project" value="TreeGrafter"/>
</dbReference>
<name>A0AA36JTG3_9DINO</name>
<comment type="caution">
    <text evidence="3">The sequence shown here is derived from an EMBL/GenBank/DDBJ whole genome shotgun (WGS) entry which is preliminary data.</text>
</comment>
<feature type="domain" description="Dynamin N-terminal" evidence="2">
    <location>
        <begin position="35"/>
        <end position="191"/>
    </location>
</feature>
<proteinExistence type="predicted"/>
<keyword evidence="4" id="KW-1185">Reference proteome</keyword>
<dbReference type="InterPro" id="IPR022812">
    <property type="entry name" value="Dynamin"/>
</dbReference>
<evidence type="ECO:0000313" key="3">
    <source>
        <dbReference type="EMBL" id="CAJ1411061.1"/>
    </source>
</evidence>
<dbReference type="InterPro" id="IPR045063">
    <property type="entry name" value="Dynamin_N"/>
</dbReference>
<sequence>MADKLFEFAREVNRYCEQQPDSALAKVQVVPSYILVGDQSAGKTSLLSRLAQLPLGYTANKTGTRRPVEYNLIHDDTKEDPDIVVDSESVREADFLKRMTEKNDVEGFSNEAVSVKILWKNIPESIIVADMPGMKDKDTEPERMILDRLKRPNVIPVVVLEPKDFDSKNYAFDLLTKADRAYDDIIVVVNKCDEKLSKNGDWSTPSTWKDFWTTARKKGFKAIYLTGWPLAGDRNEPDMKTRKAQLHQSCDDEARLIADWKERVKIDPQAAECVGLDKFSKSLHQDQRSRLDEMSHKVIQHIRNELRLVNNRMHETRNSSAKALRAQTTKLMHRWARKSNELLEGHVDVHDLRKHCHTAEEDIQWLSKKAMSLFEELPTFDEQQRERTEAVLRGQLFSLERWSESDGSSSKGWIHLMANAVDATYEPLLGKAAICRVLDMAFLVCLCRVFQHALMEFDEKFIRNVMSEHSQDSGNKVILKFVERVLEQSFHPLVDVVSLLAWKHMQICIASAQKSRSDIGGAIGGFLKDVHLESGFMTAAEQYVREELKKLNTDMHKRVEEQGLGLQARFRKGHDKALACNTAGIVAARDPRFVAMKEPDFPSSAASFLETGMEGLVDGSKYESFAYFYEVLLSCARIMQSEASGGDHPADKMFLSAHSEVDADGKLHCNWTTKEEVIKVRSHPIPVKRGASIQVNLNSCNVTPAPTSCPQPPGNSRWSGKSIEPAEPSPEPQTHPLHQRVVGNRSDEQLLDKEAPFLLVAVNDYMCNKWVLCKDPKDGQAIFEAKELDAGCGDRLVNIDVIVFQRSLTIDSISFGNPGAEEVAPTTARAASSARADSSARAEVETSPRTQAAERNKTAKEQMRVAQQLLERMQSKCWPLAGSRCGGMDYRKLLIDVSSELIEQSKEFRRTLESRLQVWTRDLKRDLGCEIDARLDESVFMNLEEQQTKELEKLEDLDGILNKALGLYQDSRRR</sequence>
<feature type="compositionally biased region" description="Basic and acidic residues" evidence="1">
    <location>
        <begin position="838"/>
        <end position="860"/>
    </location>
</feature>
<dbReference type="Pfam" id="PF00350">
    <property type="entry name" value="Dynamin_N"/>
    <property type="match status" value="1"/>
</dbReference>
<evidence type="ECO:0000313" key="4">
    <source>
        <dbReference type="Proteomes" id="UP001178507"/>
    </source>
</evidence>
<dbReference type="GO" id="GO:0008017">
    <property type="term" value="F:microtubule binding"/>
    <property type="evidence" value="ECO:0007669"/>
    <property type="project" value="TreeGrafter"/>
</dbReference>
<dbReference type="EMBL" id="CAUJNA010003853">
    <property type="protein sequence ID" value="CAJ1411061.1"/>
    <property type="molecule type" value="Genomic_DNA"/>
</dbReference>
<dbReference type="GO" id="GO:0005737">
    <property type="term" value="C:cytoplasm"/>
    <property type="evidence" value="ECO:0007669"/>
    <property type="project" value="TreeGrafter"/>
</dbReference>
<reference evidence="3" key="1">
    <citation type="submission" date="2023-08" db="EMBL/GenBank/DDBJ databases">
        <authorList>
            <person name="Chen Y."/>
            <person name="Shah S."/>
            <person name="Dougan E. K."/>
            <person name="Thang M."/>
            <person name="Chan C."/>
        </authorList>
    </citation>
    <scope>NUCLEOTIDE SEQUENCE</scope>
</reference>
<dbReference type="PANTHER" id="PTHR11566:SF169">
    <property type="entry name" value="DYNAMIN-LIKE PROTEIN C"/>
    <property type="match status" value="1"/>
</dbReference>
<dbReference type="GO" id="GO:0016020">
    <property type="term" value="C:membrane"/>
    <property type="evidence" value="ECO:0007669"/>
    <property type="project" value="TreeGrafter"/>
</dbReference>
<dbReference type="PANTHER" id="PTHR11566">
    <property type="entry name" value="DYNAMIN"/>
    <property type="match status" value="1"/>
</dbReference>
<organism evidence="3 4">
    <name type="scientific">Effrenium voratum</name>
    <dbReference type="NCBI Taxonomy" id="2562239"/>
    <lineage>
        <taxon>Eukaryota</taxon>
        <taxon>Sar</taxon>
        <taxon>Alveolata</taxon>
        <taxon>Dinophyceae</taxon>
        <taxon>Suessiales</taxon>
        <taxon>Symbiodiniaceae</taxon>
        <taxon>Effrenium</taxon>
    </lineage>
</organism>
<dbReference type="GO" id="GO:0003924">
    <property type="term" value="F:GTPase activity"/>
    <property type="evidence" value="ECO:0007669"/>
    <property type="project" value="TreeGrafter"/>
</dbReference>
<evidence type="ECO:0000259" key="2">
    <source>
        <dbReference type="Pfam" id="PF00350"/>
    </source>
</evidence>
<dbReference type="Gene3D" id="3.40.50.300">
    <property type="entry name" value="P-loop containing nucleotide triphosphate hydrolases"/>
    <property type="match status" value="1"/>
</dbReference>
<gene>
    <name evidence="3" type="ORF">EVOR1521_LOCUS31730</name>
</gene>
<evidence type="ECO:0000256" key="1">
    <source>
        <dbReference type="SAM" id="MobiDB-lite"/>
    </source>
</evidence>
<accession>A0AA36JTG3</accession>
<protein>
    <recommendedName>
        <fullName evidence="2">Dynamin N-terminal domain-containing protein</fullName>
    </recommendedName>
</protein>